<evidence type="ECO:0000256" key="2">
    <source>
        <dbReference type="ARBA" id="ARBA00012494"/>
    </source>
</evidence>
<proteinExistence type="inferred from homology"/>
<dbReference type="PROSITE" id="PS50523">
    <property type="entry name" value="RDRP_DSRNA_REO"/>
    <property type="match status" value="1"/>
</dbReference>
<feature type="domain" description="RdRp catalytic" evidence="10">
    <location>
        <begin position="580"/>
        <end position="831"/>
    </location>
</feature>
<keyword evidence="7 8" id="KW-0693">Viral RNA replication</keyword>
<evidence type="ECO:0000256" key="8">
    <source>
        <dbReference type="PIRNR" id="PIRNR000821"/>
    </source>
</evidence>
<dbReference type="InterPro" id="IPR008723">
    <property type="entry name" value="RNA_pol_orbivir"/>
</dbReference>
<evidence type="ECO:0000259" key="10">
    <source>
        <dbReference type="PROSITE" id="PS50523"/>
    </source>
</evidence>
<feature type="compositionally biased region" description="Basic and acidic residues" evidence="9">
    <location>
        <begin position="49"/>
        <end position="69"/>
    </location>
</feature>
<dbReference type="GO" id="GO:0006351">
    <property type="term" value="P:DNA-templated transcription"/>
    <property type="evidence" value="ECO:0007669"/>
    <property type="project" value="UniProtKB-UniRule"/>
</dbReference>
<evidence type="ECO:0000256" key="4">
    <source>
        <dbReference type="ARBA" id="ARBA00022679"/>
    </source>
</evidence>
<keyword evidence="4 8" id="KW-0808">Transferase</keyword>
<protein>
    <recommendedName>
        <fullName evidence="2 8">RNA-directed RNA polymerase</fullName>
        <ecNumber evidence="2 8">2.7.7.48</ecNumber>
    </recommendedName>
</protein>
<evidence type="ECO:0000256" key="7">
    <source>
        <dbReference type="ARBA" id="ARBA00022953"/>
    </source>
</evidence>
<sequence length="1320" mass="151635">MAVVEHRLKATRAILSHIFPDVTFDGKHASYQFYKYSESFSNAKKKNEKTKNEFKGKGSEHQKDPRNDNTIKYNVSKNTFLGRPVVTEITWEDMVIKFNIINTEGNDTLSIYLDSLLEITKLDPEEEFLRNYNFEKKDEYPELFEFIMHRSRNECAVFGDMALRHWCVFLFSLSVELNFFPLGVQVVDSFISKFGSPFHQNTRDVSKIEDEKISATVVLLFEMCITESLLEFNILLRTQEEQIDDIKIGTRTFKLYELAREFFIICLPHPKKINNMLRAPYSWYVKTLGTACEKYNLLTSRAGDDRNSKDVRYLCFQRFQNRYANLLRNSQFHKKSLNENKKKIDDAVDYANSLLKTSNVDLPIFKSLFSAVYTTDFDPSNMSHVLFTSYLLSLQVITGYGRAWVKNKGDNPDIMLQPASDNFVDRVCNATQILFQRAYEEAERNRYTIVKPEQMYSSLLRLAKNTSSGMATQVDILKSYSPKGDNKEVIKISSRQKALVIMREGNKIFQKEALMRKFNTTNDFQTKGQRDVPIKSTRTIYAIHISVLAPQLLLTLPLNEYFAQFGGNTSPSSKTLGGKVIIGDLEATGCRVIDASDTFRNSGDPDIITFALDYSDYDQHMTKYNFRTGMLNGIRSALAKYSDLRYDGYTINDLIEFGYGEGRIQNTLWSGRRRVVKISRSTYELLPEERKTVPDDAPFKFRPPGTYPVNNVDDLEPTEDEDCLLVVPWDGSDLASVSTHLSGENSTLVANSLHNMAIGSVMREEINKHVPDFMNVLSEMYVGDDMLWYTRIRNVQVRNFDQAMEAAFESVRKSGHEAAASKTTVLPVSAEKTQTHAKHGIYIPQDRMMMVSSEKKKEIENIAGYMRSNVMTYITKVSRGFSEELAHRILLFKSSIIGYRKLKRTIYKDNSYCSRRFFSEEDGYTLCIVRDPSVLYTPVEWNGYGASPIALNIVMTPELYLDMMQMTQTAEWVLPLSTLINRHPPQWNETEADKNQIKTNAEMGLFSKLARPAVVASLMDPVTSASVRELPLQGFGPHSLSKTMIHNALLKEPRARSLLAPGYELVYQKTMNEFRDNAIVNPIGHDLEITTRYAKIFEIRFGDEIVLNTSEYPDRNLSHRFRLQKLLLGNRTSNRLRMSYVDKIDSILRSDIVMRGFITSNHILRLLEDLGPGHTCEDLATIFTLMNIEQRTATRLAEYLTKDQTRFDMQKLSKGGVGGDEFTMSLNVLTQEFYDKVITCPIQLFQAEKDALILHASQILMTRAALGMKPRKMEFIIREEHKKQLRAVRLKSRLPRRRMIKSLCTDVRRLAVGIIENQFL</sequence>
<keyword evidence="3 8" id="KW-0696">RNA-directed RNA polymerase</keyword>
<gene>
    <name evidence="11" type="primary">VP1</name>
</gene>
<name>A0A8E8R7L1_9REOV</name>
<dbReference type="GO" id="GO:0019079">
    <property type="term" value="P:viral genome replication"/>
    <property type="evidence" value="ECO:0007669"/>
    <property type="project" value="InterPro"/>
</dbReference>
<evidence type="ECO:0000256" key="1">
    <source>
        <dbReference type="ARBA" id="ARBA00009581"/>
    </source>
</evidence>
<evidence type="ECO:0000256" key="5">
    <source>
        <dbReference type="ARBA" id="ARBA00022695"/>
    </source>
</evidence>
<keyword evidence="6 8" id="KW-0547">Nucleotide-binding</keyword>
<comment type="catalytic activity">
    <reaction evidence="8">
        <text>RNA(n) + a ribonucleoside 5'-triphosphate = RNA(n+1) + diphosphate</text>
        <dbReference type="Rhea" id="RHEA:21248"/>
        <dbReference type="Rhea" id="RHEA-COMP:14527"/>
        <dbReference type="Rhea" id="RHEA-COMP:17342"/>
        <dbReference type="ChEBI" id="CHEBI:33019"/>
        <dbReference type="ChEBI" id="CHEBI:61557"/>
        <dbReference type="ChEBI" id="CHEBI:140395"/>
        <dbReference type="EC" id="2.7.7.48"/>
    </reaction>
</comment>
<dbReference type="GO" id="GO:0003968">
    <property type="term" value="F:RNA-directed RNA polymerase activity"/>
    <property type="evidence" value="ECO:0007669"/>
    <property type="project" value="UniProtKB-UniRule"/>
</dbReference>
<dbReference type="PIRSF" id="PIRSF000821">
    <property type="entry name" value="RdRPol"/>
    <property type="match status" value="1"/>
</dbReference>
<organism evidence="11">
    <name type="scientific">Mudumu virus</name>
    <dbReference type="NCBI Taxonomy" id="2841875"/>
    <lineage>
        <taxon>Viruses</taxon>
        <taxon>Riboviria</taxon>
        <taxon>Orthornavirae</taxon>
        <taxon>Duplornaviricota</taxon>
        <taxon>Resentoviricetes</taxon>
        <taxon>Reovirales</taxon>
        <taxon>Sedoreoviridae</taxon>
        <taxon>Orbivirus</taxon>
    </lineage>
</organism>
<evidence type="ECO:0000256" key="6">
    <source>
        <dbReference type="ARBA" id="ARBA00022741"/>
    </source>
</evidence>
<dbReference type="GO" id="GO:0000166">
    <property type="term" value="F:nucleotide binding"/>
    <property type="evidence" value="ECO:0007669"/>
    <property type="project" value="UniProtKB-KW"/>
</dbReference>
<feature type="region of interest" description="Disordered" evidence="9">
    <location>
        <begin position="47"/>
        <end position="69"/>
    </location>
</feature>
<dbReference type="SUPFAM" id="SSF56672">
    <property type="entry name" value="DNA/RNA polymerases"/>
    <property type="match status" value="1"/>
</dbReference>
<evidence type="ECO:0000313" key="11">
    <source>
        <dbReference type="EMBL" id="QWF36631.1"/>
    </source>
</evidence>
<dbReference type="InterPro" id="IPR043502">
    <property type="entry name" value="DNA/RNA_pol_sf"/>
</dbReference>
<dbReference type="EMBL" id="MW815106">
    <property type="protein sequence ID" value="QWF36631.1"/>
    <property type="molecule type" value="Genomic_RNA"/>
</dbReference>
<comment type="similarity">
    <text evidence="1 8">Belongs to the reoviridae RNA-directed RNA polymerase family.</text>
</comment>
<evidence type="ECO:0000256" key="9">
    <source>
        <dbReference type="SAM" id="MobiDB-lite"/>
    </source>
</evidence>
<dbReference type="Pfam" id="PF05788">
    <property type="entry name" value="Orbi_VP1"/>
    <property type="match status" value="1"/>
</dbReference>
<evidence type="ECO:0000256" key="3">
    <source>
        <dbReference type="ARBA" id="ARBA00022484"/>
    </source>
</evidence>
<dbReference type="InterPro" id="IPR007097">
    <property type="entry name" value="RNA-dir_pol_reovirus"/>
</dbReference>
<keyword evidence="5 8" id="KW-0548">Nucleotidyltransferase</keyword>
<dbReference type="GO" id="GO:0003723">
    <property type="term" value="F:RNA binding"/>
    <property type="evidence" value="ECO:0007669"/>
    <property type="project" value="InterPro"/>
</dbReference>
<accession>A0A8E8R7L1</accession>
<dbReference type="EC" id="2.7.7.48" evidence="2 8"/>
<reference evidence="11" key="1">
    <citation type="submission" date="2021-03" db="EMBL/GenBank/DDBJ databases">
        <title>New orbiviruses detected in biting midges and mosquitoes from the Zambezi region, Namibia.</title>
        <authorList>
            <person name="Guggemos H.D."/>
            <person name="Fendt M."/>
            <person name="Hermanns K."/>
            <person name="Hieke C."/>
            <person name="Heyde V."/>
            <person name="Mfune J.K.E."/>
            <person name="Borgemeister C."/>
            <person name="Junglen S."/>
        </authorList>
    </citation>
    <scope>NUCLEOTIDE SEQUENCE</scope>
    <source>
        <strain evidence="11">CP67-NA-2018</strain>
    </source>
</reference>